<dbReference type="Pfam" id="PF01040">
    <property type="entry name" value="UbiA"/>
    <property type="match status" value="1"/>
</dbReference>
<dbReference type="GO" id="GO:0008299">
    <property type="term" value="P:isoprenoid biosynthetic process"/>
    <property type="evidence" value="ECO:0007669"/>
    <property type="project" value="UniProtKB-UniRule"/>
</dbReference>
<dbReference type="Gene3D" id="1.10.357.140">
    <property type="entry name" value="UbiA prenyltransferase"/>
    <property type="match status" value="1"/>
</dbReference>
<dbReference type="Gene3D" id="1.20.120.1780">
    <property type="entry name" value="UbiA prenyltransferase"/>
    <property type="match status" value="1"/>
</dbReference>
<feature type="region of interest" description="Disordered" evidence="10">
    <location>
        <begin position="100"/>
        <end position="127"/>
    </location>
</feature>
<feature type="compositionally biased region" description="Polar residues" evidence="10">
    <location>
        <begin position="102"/>
        <end position="127"/>
    </location>
</feature>
<feature type="transmembrane region" description="Helical" evidence="9">
    <location>
        <begin position="377"/>
        <end position="397"/>
    </location>
</feature>
<evidence type="ECO:0000256" key="8">
    <source>
        <dbReference type="ARBA" id="ARBA00023136"/>
    </source>
</evidence>
<keyword evidence="9" id="KW-0496">Mitochondrion</keyword>
<dbReference type="GO" id="GO:0005743">
    <property type="term" value="C:mitochondrial inner membrane"/>
    <property type="evidence" value="ECO:0007669"/>
    <property type="project" value="UniProtKB-SubCell"/>
</dbReference>
<organism evidence="11">
    <name type="scientific">Skeletonema marinoi</name>
    <dbReference type="NCBI Taxonomy" id="267567"/>
    <lineage>
        <taxon>Eukaryota</taxon>
        <taxon>Sar</taxon>
        <taxon>Stramenopiles</taxon>
        <taxon>Ochrophyta</taxon>
        <taxon>Bacillariophyta</taxon>
        <taxon>Coscinodiscophyceae</taxon>
        <taxon>Thalassiosirophycidae</taxon>
        <taxon>Thalassiosirales</taxon>
        <taxon>Skeletonemataceae</taxon>
        <taxon>Skeletonema</taxon>
        <taxon>Skeletonema marinoi-dohrnii complex</taxon>
    </lineage>
</organism>
<evidence type="ECO:0000256" key="9">
    <source>
        <dbReference type="HAMAP-Rule" id="MF_03189"/>
    </source>
</evidence>
<dbReference type="PANTHER" id="PTHR11048:SF28">
    <property type="entry name" value="4-HYDROXYBENZOATE POLYPRENYLTRANSFERASE, MITOCHONDRIAL"/>
    <property type="match status" value="1"/>
</dbReference>
<dbReference type="GO" id="GO:0008412">
    <property type="term" value="F:4-hydroxybenzoate polyprenyltransferase activity"/>
    <property type="evidence" value="ECO:0007669"/>
    <property type="project" value="UniProtKB-EC"/>
</dbReference>
<reference evidence="11" key="1">
    <citation type="submission" date="2021-01" db="EMBL/GenBank/DDBJ databases">
        <authorList>
            <person name="Corre E."/>
            <person name="Pelletier E."/>
            <person name="Niang G."/>
            <person name="Scheremetjew M."/>
            <person name="Finn R."/>
            <person name="Kale V."/>
            <person name="Holt S."/>
            <person name="Cochrane G."/>
            <person name="Meng A."/>
            <person name="Brown T."/>
            <person name="Cohen L."/>
        </authorList>
    </citation>
    <scope>NUCLEOTIDE SEQUENCE</scope>
    <source>
        <strain evidence="11">SM1012Den-03</strain>
    </source>
</reference>
<dbReference type="GO" id="GO:0006744">
    <property type="term" value="P:ubiquinone biosynthetic process"/>
    <property type="evidence" value="ECO:0007669"/>
    <property type="project" value="UniProtKB-UniRule"/>
</dbReference>
<dbReference type="HAMAP" id="MF_01635">
    <property type="entry name" value="UbiA"/>
    <property type="match status" value="1"/>
</dbReference>
<comment type="function">
    <text evidence="9">Catalyzes the prenylation of para-hydroxybenzoate (PHB) with an all-trans polyprenyl group. Mediates the second step in the final reaction sequence of coenzyme Q (CoQ) biosynthesis, which is the condensation of the polyisoprenoid side chain with PHB, generating the first membrane-bound Q intermediate.</text>
</comment>
<dbReference type="NCBIfam" id="TIGR01474">
    <property type="entry name" value="ubiA_proteo"/>
    <property type="match status" value="1"/>
</dbReference>
<protein>
    <recommendedName>
        <fullName evidence="9">4-hydroxybenzoate polyprenyltransferase, mitochondrial</fullName>
        <shortName evidence="9">4-HB polyprenyltransferase</shortName>
        <ecNumber evidence="9">2.5.1.39</ecNumber>
    </recommendedName>
    <alternativeName>
        <fullName evidence="9">Para-hydroxybenzoate--polyprenyltransferase</fullName>
        <shortName evidence="9">PHB:PPT</shortName>
        <shortName evidence="9">PHB:polyprenyltransferase</shortName>
    </alternativeName>
</protein>
<sequence length="536" mass="59069">MMLSYPSLLTTRCAISPSRQKQLLLGRLSYHAAAYRPSTKECDESPSSFLISHHVQHNPSLLARFNNNKWNSQRLFDSELSSSSAASGAPDLSRRSIHVGTAQRQTRPQQHVNDFSPNNKHCTFNNINTSLQPSQLRYTAERWYTNYPPRYSKRNDSQVTHNDYTIKRKTEEANQHHEGCSNNDNTNPLRSSTTSTSGEQSSTKDNDASNTKPSEPSIHNISYLPQSLHPYAHLARLDKPIGTMLLLHPCLWSTALAYTPLLSTTAAYTAASASPLAFTVLCTKFALGSFIMRGAGCTINDMWDAKYDKQVTRTKSRPLASGALSYNQAWMFLAAQLSAGLAVLLSLEPHLQDCFVWGAASLPLVGMYPLMKRYTNYPQLVLGLTFNWGAIMGWVAVHGNNVDWSVVGPLYASGVCWTLIYDTLYAHQDKADDAKLGLKSTALTFGEEGTKPVLTALTGAAWGCWMLAGHNVGFGDVLDAPLYYGGVSAAAAHLLWQVHTADLNNVENLAHRFRSNNVVGWMVFASCVGGNLMIII</sequence>
<keyword evidence="8 9" id="KW-0472">Membrane</keyword>
<dbReference type="EMBL" id="HBGZ01016541">
    <property type="protein sequence ID" value="CAD9605362.1"/>
    <property type="molecule type" value="Transcribed_RNA"/>
</dbReference>
<comment type="catalytic activity">
    <reaction evidence="9">
        <text>an all-trans-polyprenyl diphosphate + 4-hydroxybenzoate = a 4-hydroxy-3-(all-trans-polyprenyl)benzoate + diphosphate</text>
        <dbReference type="Rhea" id="RHEA:44504"/>
        <dbReference type="Rhea" id="RHEA-COMP:9514"/>
        <dbReference type="Rhea" id="RHEA-COMP:9564"/>
        <dbReference type="ChEBI" id="CHEBI:17879"/>
        <dbReference type="ChEBI" id="CHEBI:33019"/>
        <dbReference type="ChEBI" id="CHEBI:58914"/>
        <dbReference type="ChEBI" id="CHEBI:78396"/>
        <dbReference type="EC" id="2.5.1.39"/>
    </reaction>
</comment>
<keyword evidence="7 9" id="KW-1133">Transmembrane helix</keyword>
<evidence type="ECO:0000256" key="4">
    <source>
        <dbReference type="ARBA" id="ARBA00005985"/>
    </source>
</evidence>
<evidence type="ECO:0000313" key="11">
    <source>
        <dbReference type="EMBL" id="CAD9605362.1"/>
    </source>
</evidence>
<evidence type="ECO:0000256" key="3">
    <source>
        <dbReference type="ARBA" id="ARBA00005179"/>
    </source>
</evidence>
<dbReference type="FunFam" id="1.20.120.1780:FF:000001">
    <property type="entry name" value="4-hydroxybenzoate octaprenyltransferase"/>
    <property type="match status" value="1"/>
</dbReference>
<comment type="similarity">
    <text evidence="4 9">Belongs to the UbiA prenyltransferase family.</text>
</comment>
<evidence type="ECO:0000256" key="6">
    <source>
        <dbReference type="ARBA" id="ARBA00022692"/>
    </source>
</evidence>
<feature type="compositionally biased region" description="Low complexity" evidence="10">
    <location>
        <begin position="191"/>
        <end position="201"/>
    </location>
</feature>
<dbReference type="PANTHER" id="PTHR11048">
    <property type="entry name" value="PRENYLTRANSFERASES"/>
    <property type="match status" value="1"/>
</dbReference>
<evidence type="ECO:0000256" key="5">
    <source>
        <dbReference type="ARBA" id="ARBA00022679"/>
    </source>
</evidence>
<keyword evidence="9" id="KW-0831">Ubiquinone biosynthesis</keyword>
<keyword evidence="9" id="KW-0414">Isoprene biosynthesis</keyword>
<dbReference type="EC" id="2.5.1.39" evidence="9"/>
<dbReference type="CDD" id="cd13959">
    <property type="entry name" value="PT_UbiA_COQ2"/>
    <property type="match status" value="1"/>
</dbReference>
<comment type="subcellular location">
    <subcellularLocation>
        <location evidence="2">Membrane</location>
        <topology evidence="2">Multi-pass membrane protein</topology>
    </subcellularLocation>
    <subcellularLocation>
        <location evidence="9">Mitochondrion inner membrane</location>
        <topology evidence="9">Multi-pass membrane protein</topology>
        <orientation evidence="9">Matrix side</orientation>
    </subcellularLocation>
</comment>
<dbReference type="InterPro" id="IPR044878">
    <property type="entry name" value="UbiA_sf"/>
</dbReference>
<name>A0A7S2PMB5_9STRA</name>
<dbReference type="InterPro" id="IPR006370">
    <property type="entry name" value="HB_polyprenyltransferase-like"/>
</dbReference>
<dbReference type="AlphaFoldDB" id="A0A7S2PMB5"/>
<dbReference type="FunFam" id="1.10.357.140:FF:000008">
    <property type="entry name" value="4-hydroxybenzoate octaprenyltransferase"/>
    <property type="match status" value="1"/>
</dbReference>
<comment type="cofactor">
    <cofactor evidence="1 9">
        <name>Mg(2+)</name>
        <dbReference type="ChEBI" id="CHEBI:18420"/>
    </cofactor>
</comment>
<accession>A0A7S2PMB5</accession>
<dbReference type="InterPro" id="IPR039653">
    <property type="entry name" value="Prenyltransferase"/>
</dbReference>
<evidence type="ECO:0000256" key="10">
    <source>
        <dbReference type="SAM" id="MobiDB-lite"/>
    </source>
</evidence>
<proteinExistence type="inferred from homology"/>
<keyword evidence="9" id="KW-0999">Mitochondrion inner membrane</keyword>
<dbReference type="UniPathway" id="UPA00232"/>
<comment type="pathway">
    <text evidence="3">Secondary metabolite biosynthesis.</text>
</comment>
<evidence type="ECO:0000256" key="7">
    <source>
        <dbReference type="ARBA" id="ARBA00022989"/>
    </source>
</evidence>
<feature type="compositionally biased region" description="Polar residues" evidence="10">
    <location>
        <begin position="208"/>
        <end position="220"/>
    </location>
</feature>
<feature type="compositionally biased region" description="Polar residues" evidence="10">
    <location>
        <begin position="180"/>
        <end position="190"/>
    </location>
</feature>
<keyword evidence="5 9" id="KW-0808">Transferase</keyword>
<keyword evidence="6 9" id="KW-0812">Transmembrane</keyword>
<dbReference type="InterPro" id="IPR000537">
    <property type="entry name" value="UbiA_prenyltransferase"/>
</dbReference>
<gene>
    <name evidence="11" type="ORF">SMAR0320_LOCUS11829</name>
</gene>
<evidence type="ECO:0000256" key="2">
    <source>
        <dbReference type="ARBA" id="ARBA00004141"/>
    </source>
</evidence>
<dbReference type="InterPro" id="IPR030470">
    <property type="entry name" value="UbiA_prenylTrfase_CS"/>
</dbReference>
<comment type="pathway">
    <text evidence="9">Cofactor biosynthesis; ubiquinone biosynthesis.</text>
</comment>
<evidence type="ECO:0000256" key="1">
    <source>
        <dbReference type="ARBA" id="ARBA00001946"/>
    </source>
</evidence>
<feature type="region of interest" description="Disordered" evidence="10">
    <location>
        <begin position="171"/>
        <end position="220"/>
    </location>
</feature>
<feature type="transmembrane region" description="Helical" evidence="9">
    <location>
        <begin position="518"/>
        <end position="535"/>
    </location>
</feature>
<dbReference type="PROSITE" id="PS00943">
    <property type="entry name" value="UBIA"/>
    <property type="match status" value="1"/>
</dbReference>